<accession>A0A1G2PC61</accession>
<keyword evidence="1" id="KW-0378">Hydrolase</keyword>
<dbReference type="GO" id="GO:0016787">
    <property type="term" value="F:hydrolase activity"/>
    <property type="evidence" value="ECO:0007669"/>
    <property type="project" value="UniProtKB-KW"/>
</dbReference>
<dbReference type="Proteomes" id="UP000176965">
    <property type="component" value="Unassembled WGS sequence"/>
</dbReference>
<dbReference type="PANTHER" id="PTHR43393:SF3">
    <property type="entry name" value="LYSINE DECARBOXYLASE-LIKE PROTEIN"/>
    <property type="match status" value="1"/>
</dbReference>
<evidence type="ECO:0000256" key="1">
    <source>
        <dbReference type="RuleBase" id="RU363015"/>
    </source>
</evidence>
<evidence type="ECO:0000313" key="2">
    <source>
        <dbReference type="EMBL" id="OHA45918.1"/>
    </source>
</evidence>
<gene>
    <name evidence="2" type="ORF">A2541_02820</name>
</gene>
<dbReference type="PANTHER" id="PTHR43393">
    <property type="entry name" value="CYTOKININ RIBOSIDE 5'-MONOPHOSPHATE PHOSPHORIBOHYDROLASE"/>
    <property type="match status" value="1"/>
</dbReference>
<reference evidence="2 3" key="1">
    <citation type="journal article" date="2016" name="Nat. Commun.">
        <title>Thousands of microbial genomes shed light on interconnected biogeochemical processes in an aquifer system.</title>
        <authorList>
            <person name="Anantharaman K."/>
            <person name="Brown C.T."/>
            <person name="Hug L.A."/>
            <person name="Sharon I."/>
            <person name="Castelle C.J."/>
            <person name="Probst A.J."/>
            <person name="Thomas B.C."/>
            <person name="Singh A."/>
            <person name="Wilkins M.J."/>
            <person name="Karaoz U."/>
            <person name="Brodie E.L."/>
            <person name="Williams K.H."/>
            <person name="Hubbard S.S."/>
            <person name="Banfield J.F."/>
        </authorList>
    </citation>
    <scope>NUCLEOTIDE SEQUENCE [LARGE SCALE GENOMIC DNA]</scope>
</reference>
<dbReference type="NCBIfam" id="TIGR00730">
    <property type="entry name" value="Rossman fold protein, TIGR00730 family"/>
    <property type="match status" value="1"/>
</dbReference>
<dbReference type="GO" id="GO:0005829">
    <property type="term" value="C:cytosol"/>
    <property type="evidence" value="ECO:0007669"/>
    <property type="project" value="TreeGrafter"/>
</dbReference>
<name>A0A1G2PC61_9BACT</name>
<dbReference type="InterPro" id="IPR031100">
    <property type="entry name" value="LOG_fam"/>
</dbReference>
<dbReference type="EMBL" id="MHSQ01000039">
    <property type="protein sequence ID" value="OHA45918.1"/>
    <property type="molecule type" value="Genomic_DNA"/>
</dbReference>
<dbReference type="Pfam" id="PF03641">
    <property type="entry name" value="Lysine_decarbox"/>
    <property type="match status" value="1"/>
</dbReference>
<dbReference type="InterPro" id="IPR052341">
    <property type="entry name" value="LOG_family_nucleotidases"/>
</dbReference>
<dbReference type="GO" id="GO:0009691">
    <property type="term" value="P:cytokinin biosynthetic process"/>
    <property type="evidence" value="ECO:0007669"/>
    <property type="project" value="UniProtKB-UniRule"/>
</dbReference>
<dbReference type="Gene3D" id="3.40.50.450">
    <property type="match status" value="1"/>
</dbReference>
<keyword evidence="1" id="KW-0203">Cytokinin biosynthesis</keyword>
<dbReference type="EC" id="3.2.2.n1" evidence="1"/>
<dbReference type="InterPro" id="IPR005269">
    <property type="entry name" value="LOG"/>
</dbReference>
<sequence length="233" mass="26778">MNIKNLFLKKDRKPGEPLTIKEMERLIKNRMNVTNKEFEAGYNLIKKYPRSVSILGSARFTSDNIYYKQAESLGKRIVKELNYTVVTGGGPGIMEAANKGAYEAGGKSLGFAIKLPKEQIVNKYLTEYVEFEYFFSRKTLLFFSAETYVYYPGGFGTMDELFEILTLIQTGEIPRVPVILVGHEFWQPLLDLIKEELLEDEQTIDLQDTNIYKIVDSEDEILSIIKNAPFRQE</sequence>
<organism evidence="2 3">
    <name type="scientific">Candidatus Taylorbacteria bacterium RIFOXYD2_FULL_36_9</name>
    <dbReference type="NCBI Taxonomy" id="1802338"/>
    <lineage>
        <taxon>Bacteria</taxon>
        <taxon>Candidatus Tayloriibacteriota</taxon>
    </lineage>
</organism>
<evidence type="ECO:0000313" key="3">
    <source>
        <dbReference type="Proteomes" id="UP000176965"/>
    </source>
</evidence>
<proteinExistence type="inferred from homology"/>
<comment type="caution">
    <text evidence="2">The sequence shown here is derived from an EMBL/GenBank/DDBJ whole genome shotgun (WGS) entry which is preliminary data.</text>
</comment>
<protein>
    <recommendedName>
        <fullName evidence="1">Cytokinin riboside 5'-monophosphate phosphoribohydrolase</fullName>
        <ecNumber evidence="1">3.2.2.n1</ecNumber>
    </recommendedName>
</protein>
<dbReference type="AlphaFoldDB" id="A0A1G2PC61"/>
<dbReference type="SUPFAM" id="SSF102405">
    <property type="entry name" value="MCP/YpsA-like"/>
    <property type="match status" value="1"/>
</dbReference>
<comment type="similarity">
    <text evidence="1">Belongs to the LOG family.</text>
</comment>
<dbReference type="STRING" id="1802338.A2541_02820"/>